<dbReference type="EMBL" id="SOEG01000009">
    <property type="protein sequence ID" value="TDX51902.1"/>
    <property type="molecule type" value="Genomic_DNA"/>
</dbReference>
<protein>
    <recommendedName>
        <fullName evidence="5">YceG-like family protein</fullName>
    </recommendedName>
</protein>
<name>A0A4R8H890_9FIRM</name>
<evidence type="ECO:0000313" key="3">
    <source>
        <dbReference type="EMBL" id="TDX51902.1"/>
    </source>
</evidence>
<gene>
    <name evidence="3" type="ORF">C7959_10925</name>
</gene>
<dbReference type="Gene3D" id="3.30.1490.480">
    <property type="entry name" value="Endolytic murein transglycosylase"/>
    <property type="match status" value="1"/>
</dbReference>
<evidence type="ECO:0000313" key="4">
    <source>
        <dbReference type="Proteomes" id="UP000295832"/>
    </source>
</evidence>
<dbReference type="STRING" id="926561.GCA_000379025_03005"/>
<organism evidence="3 4">
    <name type="scientific">Orenia marismortui</name>
    <dbReference type="NCBI Taxonomy" id="46469"/>
    <lineage>
        <taxon>Bacteria</taxon>
        <taxon>Bacillati</taxon>
        <taxon>Bacillota</taxon>
        <taxon>Clostridia</taxon>
        <taxon>Halanaerobiales</taxon>
        <taxon>Halobacteroidaceae</taxon>
        <taxon>Orenia</taxon>
    </lineage>
</organism>
<feature type="compositionally biased region" description="Polar residues" evidence="1">
    <location>
        <begin position="82"/>
        <end position="93"/>
    </location>
</feature>
<reference evidence="3 4" key="1">
    <citation type="submission" date="2019-03" db="EMBL/GenBank/DDBJ databases">
        <title>Subsurface microbial communities from deep shales in Ohio and West Virginia, USA.</title>
        <authorList>
            <person name="Wrighton K."/>
        </authorList>
    </citation>
    <scope>NUCLEOTIDE SEQUENCE [LARGE SCALE GENOMIC DNA]</scope>
    <source>
        <strain evidence="3 4">MSL 6dP</strain>
    </source>
</reference>
<feature type="transmembrane region" description="Helical" evidence="2">
    <location>
        <begin position="6"/>
        <end position="27"/>
    </location>
</feature>
<accession>A0A4R8H890</accession>
<keyword evidence="2" id="KW-0812">Transmembrane</keyword>
<keyword evidence="2" id="KW-0472">Membrane</keyword>
<evidence type="ECO:0000256" key="2">
    <source>
        <dbReference type="SAM" id="Phobius"/>
    </source>
</evidence>
<feature type="compositionally biased region" description="Basic and acidic residues" evidence="1">
    <location>
        <begin position="95"/>
        <end position="116"/>
    </location>
</feature>
<keyword evidence="4" id="KW-1185">Reference proteome</keyword>
<sequence length="212" mass="24405">MLRHTLLGIGITLILVSLLLIGFNINFEKNTTIPKEKIIKEAKKLGMSFPGEEYGNEISLEKDFNLEKALLQLEIDNPLEQEGNQSDNSNHNQQKIKDNRQEDIVNKDLTETKEREADKKDLNQKLKEQLKTELKKEIIEELEHQKVLLKIPQGISSRDVATLLEHKGLIQDKKKFILLLEKLELETKIKAGTYSIKLPIETKELLLMLTSK</sequence>
<keyword evidence="2" id="KW-1133">Transmembrane helix</keyword>
<proteinExistence type="predicted"/>
<comment type="caution">
    <text evidence="3">The sequence shown here is derived from an EMBL/GenBank/DDBJ whole genome shotgun (WGS) entry which is preliminary data.</text>
</comment>
<dbReference type="Proteomes" id="UP000295832">
    <property type="component" value="Unassembled WGS sequence"/>
</dbReference>
<evidence type="ECO:0008006" key="5">
    <source>
        <dbReference type="Google" id="ProtNLM"/>
    </source>
</evidence>
<evidence type="ECO:0000256" key="1">
    <source>
        <dbReference type="SAM" id="MobiDB-lite"/>
    </source>
</evidence>
<dbReference type="RefSeq" id="WP_018250139.1">
    <property type="nucleotide sequence ID" value="NZ_SOEG01000009.1"/>
</dbReference>
<dbReference type="AlphaFoldDB" id="A0A4R8H890"/>
<feature type="region of interest" description="Disordered" evidence="1">
    <location>
        <begin position="80"/>
        <end position="116"/>
    </location>
</feature>